<name>A0ABN1L6L3_9GAMM</name>
<dbReference type="Gene3D" id="1.20.1270.340">
    <property type="match status" value="1"/>
</dbReference>
<accession>A0ABN1L6L3</accession>
<gene>
    <name evidence="1" type="ORF">GCM10009111_16910</name>
</gene>
<evidence type="ECO:0000313" key="2">
    <source>
        <dbReference type="Proteomes" id="UP001500021"/>
    </source>
</evidence>
<dbReference type="InterPro" id="IPR010890">
    <property type="entry name" value="PriC"/>
</dbReference>
<keyword evidence="2" id="KW-1185">Reference proteome</keyword>
<dbReference type="InterPro" id="IPR038338">
    <property type="entry name" value="PriC_sf"/>
</dbReference>
<comment type="caution">
    <text evidence="1">The sequence shown here is derived from an EMBL/GenBank/DDBJ whole genome shotgun (WGS) entry which is preliminary data.</text>
</comment>
<evidence type="ECO:0000313" key="1">
    <source>
        <dbReference type="EMBL" id="GAA0816718.1"/>
    </source>
</evidence>
<dbReference type="Proteomes" id="UP001500021">
    <property type="component" value="Unassembled WGS sequence"/>
</dbReference>
<dbReference type="EMBL" id="BAAAFA010000005">
    <property type="protein sequence ID" value="GAA0816718.1"/>
    <property type="molecule type" value="Genomic_DNA"/>
</dbReference>
<reference evidence="1 2" key="1">
    <citation type="journal article" date="2019" name="Int. J. Syst. Evol. Microbiol.">
        <title>The Global Catalogue of Microorganisms (GCM) 10K type strain sequencing project: providing services to taxonomists for standard genome sequencing and annotation.</title>
        <authorList>
            <consortium name="The Broad Institute Genomics Platform"/>
            <consortium name="The Broad Institute Genome Sequencing Center for Infectious Disease"/>
            <person name="Wu L."/>
            <person name="Ma J."/>
        </authorList>
    </citation>
    <scope>NUCLEOTIDE SEQUENCE [LARGE SCALE GENOMIC DNA]</scope>
    <source>
        <strain evidence="1 2">JCM 15608</strain>
    </source>
</reference>
<sequence>MTQLNSVNATNRLKYLLEQINQQAKAIDQQNTHSTSHKLIENNNLFSEHLFHCRSDQFLHYVKEVEERINDFIRLNSSSTQSNNRSSLAITTLQQIEQQISALYNAIQANAAMHQAAQINFDAVKKVKIKYAKQKNENNKYHDVTSKVLSSSHLLYEKLNEHHEFERRLLNMITEREQQRSVAKQVNSEQLSKEVLALHQRLGRCRHAISIIERDIEFAEKR</sequence>
<organism evidence="1 2">
    <name type="scientific">Colwellia asteriadis</name>
    <dbReference type="NCBI Taxonomy" id="517723"/>
    <lineage>
        <taxon>Bacteria</taxon>
        <taxon>Pseudomonadati</taxon>
        <taxon>Pseudomonadota</taxon>
        <taxon>Gammaproteobacteria</taxon>
        <taxon>Alteromonadales</taxon>
        <taxon>Colwelliaceae</taxon>
        <taxon>Colwellia</taxon>
    </lineage>
</organism>
<dbReference type="RefSeq" id="WP_343816972.1">
    <property type="nucleotide sequence ID" value="NZ_BAAAFA010000005.1"/>
</dbReference>
<protein>
    <submittedName>
        <fullName evidence="1">Primosomal replication protein</fullName>
    </submittedName>
</protein>
<dbReference type="Pfam" id="PF07445">
    <property type="entry name" value="PriC"/>
    <property type="match status" value="1"/>
</dbReference>
<proteinExistence type="predicted"/>